<evidence type="ECO:0000256" key="4">
    <source>
        <dbReference type="SAM" id="MobiDB-lite"/>
    </source>
</evidence>
<dbReference type="Proteomes" id="UP000439903">
    <property type="component" value="Unassembled WGS sequence"/>
</dbReference>
<proteinExistence type="predicted"/>
<sequence length="273" mass="32348">MGNIGSFVSISKSNSKKHEEREERSAITLPVYTYEYNPPRTNIANNYIQQVVVAGNKPAKSRYFPKKDNITEIVRCLIQKDNYILYGKWRHPQSYKNRYTGNTRISITKPCKKNYGEYIQITKESLRKYLNNAQDDFFTKRCDICEHVIRFKSFLIKFPNVPHKELEIICHLEWNNHYKVFGNWKCQLCRRMWKSALTWISLRKYIEQIPGKQLKKEDYYMQECNNCNGSRSIIMNYEKLELSTSRGPHKSHLCAKCKSGSLCEFNYDDDLSD</sequence>
<keyword evidence="1" id="KW-0479">Metal-binding</keyword>
<feature type="region of interest" description="Disordered" evidence="4">
    <location>
        <begin position="1"/>
        <end position="24"/>
    </location>
</feature>
<keyword evidence="7" id="KW-1185">Reference proteome</keyword>
<dbReference type="AlphaFoldDB" id="A0A8H4AFI9"/>
<evidence type="ECO:0000313" key="7">
    <source>
        <dbReference type="Proteomes" id="UP000439903"/>
    </source>
</evidence>
<evidence type="ECO:0000256" key="2">
    <source>
        <dbReference type="ARBA" id="ARBA00022771"/>
    </source>
</evidence>
<evidence type="ECO:0000256" key="3">
    <source>
        <dbReference type="ARBA" id="ARBA00022833"/>
    </source>
</evidence>
<dbReference type="EMBL" id="WTPW01000677">
    <property type="protein sequence ID" value="KAF0488842.1"/>
    <property type="molecule type" value="Genomic_DNA"/>
</dbReference>
<dbReference type="InterPro" id="IPR027377">
    <property type="entry name" value="ZAR1/RTP1-5-like_Znf-3CxxC"/>
</dbReference>
<gene>
    <name evidence="6" type="ORF">F8M41_022166</name>
</gene>
<protein>
    <recommendedName>
        <fullName evidence="5">3CxxC-type domain-containing protein</fullName>
    </recommendedName>
</protein>
<evidence type="ECO:0000313" key="6">
    <source>
        <dbReference type="EMBL" id="KAF0488842.1"/>
    </source>
</evidence>
<keyword evidence="3" id="KW-0862">Zinc</keyword>
<dbReference type="OrthoDB" id="2361746at2759"/>
<comment type="caution">
    <text evidence="6">The sequence shown here is derived from an EMBL/GenBank/DDBJ whole genome shotgun (WGS) entry which is preliminary data.</text>
</comment>
<keyword evidence="2" id="KW-0863">Zinc-finger</keyword>
<reference evidence="6 7" key="1">
    <citation type="journal article" date="2019" name="Environ. Microbiol.">
        <title>At the nexus of three kingdoms: the genome of the mycorrhizal fungus Gigaspora margarita provides insights into plant, endobacterial and fungal interactions.</title>
        <authorList>
            <person name="Venice F."/>
            <person name="Ghignone S."/>
            <person name="Salvioli di Fossalunga A."/>
            <person name="Amselem J."/>
            <person name="Novero M."/>
            <person name="Xianan X."/>
            <person name="Sedzielewska Toro K."/>
            <person name="Morin E."/>
            <person name="Lipzen A."/>
            <person name="Grigoriev I.V."/>
            <person name="Henrissat B."/>
            <person name="Martin F.M."/>
            <person name="Bonfante P."/>
        </authorList>
    </citation>
    <scope>NUCLEOTIDE SEQUENCE [LARGE SCALE GENOMIC DNA]</scope>
    <source>
        <strain evidence="6 7">BEG34</strain>
    </source>
</reference>
<evidence type="ECO:0000256" key="1">
    <source>
        <dbReference type="ARBA" id="ARBA00022723"/>
    </source>
</evidence>
<organism evidence="6 7">
    <name type="scientific">Gigaspora margarita</name>
    <dbReference type="NCBI Taxonomy" id="4874"/>
    <lineage>
        <taxon>Eukaryota</taxon>
        <taxon>Fungi</taxon>
        <taxon>Fungi incertae sedis</taxon>
        <taxon>Mucoromycota</taxon>
        <taxon>Glomeromycotina</taxon>
        <taxon>Glomeromycetes</taxon>
        <taxon>Diversisporales</taxon>
        <taxon>Gigasporaceae</taxon>
        <taxon>Gigaspora</taxon>
    </lineage>
</organism>
<feature type="domain" description="3CxxC-type" evidence="5">
    <location>
        <begin position="179"/>
        <end position="260"/>
    </location>
</feature>
<dbReference type="SMART" id="SM01328">
    <property type="entry name" value="zf-3CxxC"/>
    <property type="match status" value="1"/>
</dbReference>
<feature type="compositionally biased region" description="Polar residues" evidence="4">
    <location>
        <begin position="1"/>
        <end position="13"/>
    </location>
</feature>
<evidence type="ECO:0000259" key="5">
    <source>
        <dbReference type="SMART" id="SM01328"/>
    </source>
</evidence>
<dbReference type="GO" id="GO:0008270">
    <property type="term" value="F:zinc ion binding"/>
    <property type="evidence" value="ECO:0007669"/>
    <property type="project" value="UniProtKB-KW"/>
</dbReference>
<name>A0A8H4AFI9_GIGMA</name>
<accession>A0A8H4AFI9</accession>
<dbReference type="Pfam" id="PF13695">
    <property type="entry name" value="Zn_ribbon_3CxxC"/>
    <property type="match status" value="1"/>
</dbReference>